<protein>
    <submittedName>
        <fullName evidence="4">Calcium-binding protein</fullName>
    </submittedName>
</protein>
<gene>
    <name evidence="4" type="ORF">WMG39_17795</name>
</gene>
<organism evidence="4 5">
    <name type="scientific">Microcoleus anatoxicus PTRS2</name>
    <dbReference type="NCBI Taxonomy" id="2705321"/>
    <lineage>
        <taxon>Bacteria</taxon>
        <taxon>Bacillati</taxon>
        <taxon>Cyanobacteriota</taxon>
        <taxon>Cyanophyceae</taxon>
        <taxon>Oscillatoriophycideae</taxon>
        <taxon>Oscillatoriales</taxon>
        <taxon>Microcoleaceae</taxon>
        <taxon>Microcoleus</taxon>
        <taxon>Microcoleus anatoxicus</taxon>
    </lineage>
</organism>
<dbReference type="Pfam" id="PF00353">
    <property type="entry name" value="HemolysinCabind"/>
    <property type="match status" value="2"/>
</dbReference>
<feature type="compositionally biased region" description="Polar residues" evidence="3">
    <location>
        <begin position="12"/>
        <end position="33"/>
    </location>
</feature>
<dbReference type="InterPro" id="IPR050557">
    <property type="entry name" value="RTX_toxin/Mannuronan_C5-epim"/>
</dbReference>
<evidence type="ECO:0000256" key="1">
    <source>
        <dbReference type="ARBA" id="ARBA00004613"/>
    </source>
</evidence>
<feature type="region of interest" description="Disordered" evidence="3">
    <location>
        <begin position="1"/>
        <end position="33"/>
    </location>
</feature>
<feature type="region of interest" description="Disordered" evidence="3">
    <location>
        <begin position="85"/>
        <end position="131"/>
    </location>
</feature>
<accession>A0ABU8YQH5</accession>
<keyword evidence="5" id="KW-1185">Reference proteome</keyword>
<reference evidence="4 5" key="1">
    <citation type="journal article" date="2020" name="Harmful Algae">
        <title>Molecular and morphological characterization of a novel dihydroanatoxin-a producing Microcoleus species (cyanobacteria) from the Russian River, California, USA.</title>
        <authorList>
            <person name="Conklin K.Y."/>
            <person name="Stancheva R."/>
            <person name="Otten T.G."/>
            <person name="Fadness R."/>
            <person name="Boyer G.L."/>
            <person name="Read B."/>
            <person name="Zhang X."/>
            <person name="Sheath R.G."/>
        </authorList>
    </citation>
    <scope>NUCLEOTIDE SEQUENCE [LARGE SCALE GENOMIC DNA]</scope>
    <source>
        <strain evidence="4 5">PTRS2</strain>
    </source>
</reference>
<dbReference type="InterPro" id="IPR001343">
    <property type="entry name" value="Hemolysn_Ca-bd"/>
</dbReference>
<dbReference type="EMBL" id="JBBLXS010000246">
    <property type="protein sequence ID" value="MEK0186690.1"/>
    <property type="molecule type" value="Genomic_DNA"/>
</dbReference>
<dbReference type="InterPro" id="IPR011049">
    <property type="entry name" value="Serralysin-like_metalloprot_C"/>
</dbReference>
<feature type="compositionally biased region" description="Low complexity" evidence="3">
    <location>
        <begin position="107"/>
        <end position="131"/>
    </location>
</feature>
<keyword evidence="2" id="KW-0964">Secreted</keyword>
<dbReference type="PANTHER" id="PTHR38340">
    <property type="entry name" value="S-LAYER PROTEIN"/>
    <property type="match status" value="1"/>
</dbReference>
<dbReference type="RefSeq" id="WP_340541667.1">
    <property type="nucleotide sequence ID" value="NZ_JBBLXS010000246.1"/>
</dbReference>
<dbReference type="InterPro" id="IPR018511">
    <property type="entry name" value="Hemolysin-typ_Ca-bd_CS"/>
</dbReference>
<comment type="subcellular location">
    <subcellularLocation>
        <location evidence="1">Secreted</location>
    </subcellularLocation>
</comment>
<sequence>GGTPVTIAAPAINSSGPGTPTGQPANTVSGQSYNLSDNNDNILVSSLPPAAAGKPILGLSGNDNITGTSGFDIINGMQGADTIDGGAGNDSLTGGKGSDQIEGGAGNDNLSGNNDNDTLTGGDGNDTITGGKENDVLIGGLGDDILSGDRGQDVLTGGGGSDTFILTGGAATAATLAEADVITDFTIGDKIGLTGGSVFASLTLEAVSLNLNGGAPVTATAIKLGGYLGIVVGVAPSELTASVFVPAA</sequence>
<dbReference type="PRINTS" id="PR00313">
    <property type="entry name" value="CABNDNGRPT"/>
</dbReference>
<evidence type="ECO:0000256" key="3">
    <source>
        <dbReference type="SAM" id="MobiDB-lite"/>
    </source>
</evidence>
<proteinExistence type="predicted"/>
<comment type="caution">
    <text evidence="4">The sequence shown here is derived from an EMBL/GenBank/DDBJ whole genome shotgun (WGS) entry which is preliminary data.</text>
</comment>
<dbReference type="SUPFAM" id="SSF51120">
    <property type="entry name" value="beta-Roll"/>
    <property type="match status" value="2"/>
</dbReference>
<dbReference type="PANTHER" id="PTHR38340:SF1">
    <property type="entry name" value="S-LAYER PROTEIN"/>
    <property type="match status" value="1"/>
</dbReference>
<evidence type="ECO:0000313" key="5">
    <source>
        <dbReference type="Proteomes" id="UP001384579"/>
    </source>
</evidence>
<dbReference type="PROSITE" id="PS00330">
    <property type="entry name" value="HEMOLYSIN_CALCIUM"/>
    <property type="match status" value="1"/>
</dbReference>
<dbReference type="Proteomes" id="UP001384579">
    <property type="component" value="Unassembled WGS sequence"/>
</dbReference>
<name>A0ABU8YQH5_9CYAN</name>
<evidence type="ECO:0000313" key="4">
    <source>
        <dbReference type="EMBL" id="MEK0186690.1"/>
    </source>
</evidence>
<evidence type="ECO:0000256" key="2">
    <source>
        <dbReference type="ARBA" id="ARBA00022525"/>
    </source>
</evidence>
<feature type="non-terminal residue" evidence="4">
    <location>
        <position position="1"/>
    </location>
</feature>
<dbReference type="Gene3D" id="2.150.10.10">
    <property type="entry name" value="Serralysin-like metalloprotease, C-terminal"/>
    <property type="match status" value="2"/>
</dbReference>